<dbReference type="SMART" id="SM00304">
    <property type="entry name" value="HAMP"/>
    <property type="match status" value="1"/>
</dbReference>
<comment type="caution">
    <text evidence="14">The sequence shown here is derived from an EMBL/GenBank/DDBJ whole genome shotgun (WGS) entry which is preliminary data.</text>
</comment>
<evidence type="ECO:0000256" key="10">
    <source>
        <dbReference type="ARBA" id="ARBA00023012"/>
    </source>
</evidence>
<dbReference type="Pfam" id="PF00672">
    <property type="entry name" value="HAMP"/>
    <property type="match status" value="1"/>
</dbReference>
<keyword evidence="9 12" id="KW-1133">Transmembrane helix</keyword>
<evidence type="ECO:0000256" key="1">
    <source>
        <dbReference type="ARBA" id="ARBA00004651"/>
    </source>
</evidence>
<feature type="transmembrane region" description="Helical" evidence="12">
    <location>
        <begin position="310"/>
        <end position="331"/>
    </location>
</feature>
<dbReference type="InterPro" id="IPR003594">
    <property type="entry name" value="HATPase_dom"/>
</dbReference>
<name>A0ABS6D9R1_9FIRM</name>
<dbReference type="SUPFAM" id="SSF158472">
    <property type="entry name" value="HAMP domain-like"/>
    <property type="match status" value="1"/>
</dbReference>
<evidence type="ECO:0000256" key="5">
    <source>
        <dbReference type="ARBA" id="ARBA00022692"/>
    </source>
</evidence>
<protein>
    <submittedName>
        <fullName evidence="14">Sensor histidine kinase</fullName>
    </submittedName>
</protein>
<evidence type="ECO:0000256" key="2">
    <source>
        <dbReference type="ARBA" id="ARBA00022475"/>
    </source>
</evidence>
<evidence type="ECO:0000256" key="6">
    <source>
        <dbReference type="ARBA" id="ARBA00022741"/>
    </source>
</evidence>
<evidence type="ECO:0000256" key="7">
    <source>
        <dbReference type="ARBA" id="ARBA00022777"/>
    </source>
</evidence>
<evidence type="ECO:0000313" key="15">
    <source>
        <dbReference type="Proteomes" id="UP000723714"/>
    </source>
</evidence>
<keyword evidence="11 12" id="KW-0472">Membrane</keyword>
<evidence type="ECO:0000256" key="3">
    <source>
        <dbReference type="ARBA" id="ARBA00022553"/>
    </source>
</evidence>
<keyword evidence="4" id="KW-0808">Transferase</keyword>
<keyword evidence="7 14" id="KW-0418">Kinase</keyword>
<dbReference type="PANTHER" id="PTHR34220:SF11">
    <property type="entry name" value="SENSOR PROTEIN KINASE HPTS"/>
    <property type="match status" value="1"/>
</dbReference>
<dbReference type="SMART" id="SM00387">
    <property type="entry name" value="HATPase_c"/>
    <property type="match status" value="1"/>
</dbReference>
<proteinExistence type="predicted"/>
<dbReference type="Pfam" id="PF02518">
    <property type="entry name" value="HATPase_c"/>
    <property type="match status" value="1"/>
</dbReference>
<dbReference type="CDD" id="cd06225">
    <property type="entry name" value="HAMP"/>
    <property type="match status" value="1"/>
</dbReference>
<accession>A0ABS6D9R1</accession>
<evidence type="ECO:0000313" key="14">
    <source>
        <dbReference type="EMBL" id="MBU3877932.1"/>
    </source>
</evidence>
<evidence type="ECO:0000256" key="11">
    <source>
        <dbReference type="ARBA" id="ARBA00023136"/>
    </source>
</evidence>
<dbReference type="Gene3D" id="3.30.565.10">
    <property type="entry name" value="Histidine kinase-like ATPase, C-terminal domain"/>
    <property type="match status" value="1"/>
</dbReference>
<dbReference type="Gene3D" id="6.10.340.10">
    <property type="match status" value="1"/>
</dbReference>
<keyword evidence="5 12" id="KW-0812">Transmembrane</keyword>
<keyword evidence="6" id="KW-0547">Nucleotide-binding</keyword>
<dbReference type="EMBL" id="JABACJ020000024">
    <property type="protein sequence ID" value="MBU3877932.1"/>
    <property type="molecule type" value="Genomic_DNA"/>
</dbReference>
<evidence type="ECO:0000259" key="13">
    <source>
        <dbReference type="PROSITE" id="PS50885"/>
    </source>
</evidence>
<comment type="subcellular location">
    <subcellularLocation>
        <location evidence="1">Cell membrane</location>
        <topology evidence="1">Multi-pass membrane protein</topology>
    </subcellularLocation>
</comment>
<keyword evidence="8" id="KW-0067">ATP-binding</keyword>
<dbReference type="InterPro" id="IPR003660">
    <property type="entry name" value="HAMP_dom"/>
</dbReference>
<sequence>MKRKKRFLQWFKNQKLGKKILYTFILAAVVPLLVAQVLMLYVISGNMREKVDELMVNQLSQISERTNLTLDVYTNLVYQIYSDNQIIEGVKSYDEADSEMRARSYRDICDRIQQYGISIGGIECISLILPDGQDITYDFGLASAVDNLWDTYEDKKTMEPYVRAQGEANMVISPTVRFTRSGQEQRIFHISKQMFDFKNIQEGSIATIVMSINESVLNSVCSTAKENGTEPYTINFITDKEGNVLTYPNSFYSGITISPEKTIKEFVEVTGELEGKNIAVNKYQDEKLGWIFYNVYDKDYILRDVRHVQYLMIAVGAVLFVISVLLICYTVKLIEKSTRSIVSGIQEVQKGNLNVQVAVDSEDEMGQIADNFNTMTEKVQGLIEEVTEVTQKQKEAEIRALEAQINPHFLYNTLDSINWMAIEKEEYEISRMLRNLGVILRYSVNKSNKLVTVAEMADWLDKYISLQQMRFNNAFICEVHVQKAAEPVKLHKLLIQPFVENAIVHGFKGIENGGILRVDIMLSEKEDELDIIIEDNGKGMPHEIAEQFNDPVTAVQDDGRSIGLNNAFARMRMYYGERVSWDVSSIPGIGTIITLKIPLQNEEIKKE</sequence>
<evidence type="ECO:0000256" key="8">
    <source>
        <dbReference type="ARBA" id="ARBA00022840"/>
    </source>
</evidence>
<feature type="domain" description="HAMP" evidence="13">
    <location>
        <begin position="332"/>
        <end position="384"/>
    </location>
</feature>
<feature type="transmembrane region" description="Helical" evidence="12">
    <location>
        <begin position="20"/>
        <end position="43"/>
    </location>
</feature>
<reference evidence="14 15" key="1">
    <citation type="submission" date="2021-06" db="EMBL/GenBank/DDBJ databases">
        <title>Faecalicatena sp. nov. isolated from porcine feces.</title>
        <authorList>
            <person name="Oh B.S."/>
            <person name="Lee J.H."/>
        </authorList>
    </citation>
    <scope>NUCLEOTIDE SEQUENCE [LARGE SCALE GENOMIC DNA]</scope>
    <source>
        <strain evidence="14 15">AGMB00832</strain>
    </source>
</reference>
<dbReference type="RefSeq" id="WP_168866219.1">
    <property type="nucleotide sequence ID" value="NZ_JABACJ020000024.1"/>
</dbReference>
<evidence type="ECO:0000256" key="9">
    <source>
        <dbReference type="ARBA" id="ARBA00022989"/>
    </source>
</evidence>
<dbReference type="PROSITE" id="PS50885">
    <property type="entry name" value="HAMP"/>
    <property type="match status" value="1"/>
</dbReference>
<dbReference type="Pfam" id="PF06580">
    <property type="entry name" value="His_kinase"/>
    <property type="match status" value="1"/>
</dbReference>
<dbReference type="InterPro" id="IPR050640">
    <property type="entry name" value="Bact_2-comp_sensor_kinase"/>
</dbReference>
<dbReference type="Proteomes" id="UP000723714">
    <property type="component" value="Unassembled WGS sequence"/>
</dbReference>
<keyword evidence="3" id="KW-0597">Phosphoprotein</keyword>
<keyword evidence="10" id="KW-0902">Two-component regulatory system</keyword>
<evidence type="ECO:0000256" key="12">
    <source>
        <dbReference type="SAM" id="Phobius"/>
    </source>
</evidence>
<dbReference type="SUPFAM" id="SSF55874">
    <property type="entry name" value="ATPase domain of HSP90 chaperone/DNA topoisomerase II/histidine kinase"/>
    <property type="match status" value="1"/>
</dbReference>
<dbReference type="PANTHER" id="PTHR34220">
    <property type="entry name" value="SENSOR HISTIDINE KINASE YPDA"/>
    <property type="match status" value="1"/>
</dbReference>
<evidence type="ECO:0000256" key="4">
    <source>
        <dbReference type="ARBA" id="ARBA00022679"/>
    </source>
</evidence>
<keyword evidence="2" id="KW-1003">Cell membrane</keyword>
<organism evidence="14 15">
    <name type="scientific">Faecalicatena faecalis</name>
    <dbReference type="NCBI Taxonomy" id="2726362"/>
    <lineage>
        <taxon>Bacteria</taxon>
        <taxon>Bacillati</taxon>
        <taxon>Bacillota</taxon>
        <taxon>Clostridia</taxon>
        <taxon>Lachnospirales</taxon>
        <taxon>Lachnospiraceae</taxon>
        <taxon>Faecalicatena</taxon>
    </lineage>
</organism>
<gene>
    <name evidence="14" type="ORF">HGO97_019195</name>
</gene>
<dbReference type="InterPro" id="IPR010559">
    <property type="entry name" value="Sig_transdc_His_kin_internal"/>
</dbReference>
<dbReference type="GO" id="GO:0016301">
    <property type="term" value="F:kinase activity"/>
    <property type="evidence" value="ECO:0007669"/>
    <property type="project" value="UniProtKB-KW"/>
</dbReference>
<keyword evidence="15" id="KW-1185">Reference proteome</keyword>
<dbReference type="InterPro" id="IPR036890">
    <property type="entry name" value="HATPase_C_sf"/>
</dbReference>